<dbReference type="Proteomes" id="UP000815698">
    <property type="component" value="Chromosome"/>
</dbReference>
<dbReference type="EMBL" id="CP023482">
    <property type="protein sequence ID" value="ATH97323.1"/>
    <property type="molecule type" value="Genomic_DNA"/>
</dbReference>
<reference evidence="2 3" key="1">
    <citation type="journal article" date="2016" name="Int. J. Syst. Evol. Microbiol.">
        <title>Dermabacter jinjuensis sp. nov., a novel species of the genus Dermabacter isolated from a clinical specimen.</title>
        <authorList>
            <person name="Park Y.K."/>
            <person name="Lee K.M."/>
            <person name="Lee W.K."/>
            <person name="Cho M.J."/>
            <person name="Lee H.S."/>
            <person name="Cho Y.G."/>
            <person name="Lee Y.C."/>
            <person name="Lee W.K."/>
            <person name="Seong W.K."/>
            <person name="Hwang K.J."/>
        </authorList>
    </citation>
    <scope>NUCLEOTIDE SEQUENCE [LARGE SCALE GENOMIC DNA]</scope>
    <source>
        <strain evidence="2 3">32T</strain>
    </source>
</reference>
<dbReference type="CDD" id="cd00211">
    <property type="entry name" value="PTS_IIA_fru"/>
    <property type="match status" value="1"/>
</dbReference>
<feature type="domain" description="PTS EIIA type-2" evidence="1">
    <location>
        <begin position="3"/>
        <end position="149"/>
    </location>
</feature>
<evidence type="ECO:0000313" key="2">
    <source>
        <dbReference type="EMBL" id="ATH97323.1"/>
    </source>
</evidence>
<sequence>MSFGIVPGAAFARLEAESDREVLTTMARRLRELGAVAATFEEAVIAREERFPTGLPTAVPTALPHTDPEHVLIEGVAVATLAHPVQFREMGSSSSSIEARFVVMMLLKQAHSQLEALQTLVARLQDVEAVEALASAASDEDLFAVASDWLAAGDA</sequence>
<accession>A0ABM6PP61</accession>
<evidence type="ECO:0000259" key="1">
    <source>
        <dbReference type="PROSITE" id="PS51094"/>
    </source>
</evidence>
<proteinExistence type="predicted"/>
<dbReference type="PROSITE" id="PS51094">
    <property type="entry name" value="PTS_EIIA_TYPE_2"/>
    <property type="match status" value="1"/>
</dbReference>
<evidence type="ECO:0000313" key="3">
    <source>
        <dbReference type="Proteomes" id="UP000815698"/>
    </source>
</evidence>
<dbReference type="Gene3D" id="3.40.930.10">
    <property type="entry name" value="Mannitol-specific EII, Chain A"/>
    <property type="match status" value="1"/>
</dbReference>
<organism evidence="2 3">
    <name type="scientific">Dermabacter jinjuensis</name>
    <dbReference type="NCBI Taxonomy" id="1667168"/>
    <lineage>
        <taxon>Bacteria</taxon>
        <taxon>Bacillati</taxon>
        <taxon>Actinomycetota</taxon>
        <taxon>Actinomycetes</taxon>
        <taxon>Micrococcales</taxon>
        <taxon>Dermabacteraceae</taxon>
        <taxon>Dermabacter</taxon>
    </lineage>
</organism>
<dbReference type="Pfam" id="PF00359">
    <property type="entry name" value="PTS_EIIA_2"/>
    <property type="match status" value="1"/>
</dbReference>
<dbReference type="RefSeq" id="WP_096883387.1">
    <property type="nucleotide sequence ID" value="NZ_CP023482.1"/>
</dbReference>
<dbReference type="InterPro" id="IPR002178">
    <property type="entry name" value="PTS_EIIA_type-2_dom"/>
</dbReference>
<dbReference type="InterPro" id="IPR016152">
    <property type="entry name" value="PTrfase/Anion_transptr"/>
</dbReference>
<protein>
    <submittedName>
        <fullName evidence="2">PTS fructose transporter subunit IIA</fullName>
    </submittedName>
</protein>
<dbReference type="PANTHER" id="PTHR47738:SF3">
    <property type="entry name" value="PHOSPHOTRANSFERASE SYSTEM MANNITOL_FRUCTOSE-SPECIFIC IIA DOMAIN CONTAINING PROTEIN"/>
    <property type="match status" value="1"/>
</dbReference>
<dbReference type="InterPro" id="IPR051541">
    <property type="entry name" value="PTS_SugarTrans_NitroReg"/>
</dbReference>
<name>A0ABM6PP61_9MICO</name>
<gene>
    <name evidence="2" type="ORF">COP05_09730</name>
</gene>
<dbReference type="PANTHER" id="PTHR47738">
    <property type="entry name" value="PTS SYSTEM FRUCTOSE-LIKE EIIA COMPONENT-RELATED"/>
    <property type="match status" value="1"/>
</dbReference>
<keyword evidence="3" id="KW-1185">Reference proteome</keyword>
<dbReference type="SUPFAM" id="SSF55804">
    <property type="entry name" value="Phoshotransferase/anion transport protein"/>
    <property type="match status" value="1"/>
</dbReference>